<organism evidence="11 12">
    <name type="scientific">Lawsonia intracellularis (strain PHE/MN1-00)</name>
    <dbReference type="NCBI Taxonomy" id="363253"/>
    <lineage>
        <taxon>Bacteria</taxon>
        <taxon>Pseudomonadati</taxon>
        <taxon>Thermodesulfobacteriota</taxon>
        <taxon>Desulfovibrionia</taxon>
        <taxon>Desulfovibrionales</taxon>
        <taxon>Desulfovibrionaceae</taxon>
        <taxon>Lawsonia</taxon>
    </lineage>
</organism>
<sequence>MKRSQHRSQKTKDNTLGQKTSKIQKHKPKSYITRQSVQPGSKINGLHILSLLYNSDHPLSSNEIITRLKITKQKKQALELVLNVLQKQGQIVCTKGEKWAIASPMQKVIGTFVVQRSGAAFVIVDQQNTQKPYSDIFIRPELQNGAWDGDKVQVIVYPTKHGKNFEGQVVQILERPRKEVIVRVSQKHEKGGVVCYPVDSKLNVLFIVDTSKLPEKPIENELLVIIPTPNTNGELLMGIAQYSLGVEEDVRVQEKVVKLNYNIPCEFPLHVLKEENVAKDLFIKSKAVFYNVPYQKYDDISQCSTAIRQDLRVIDFVTIDGEDAKDFDDAICVYPTDIGWDLWVAIADVSHFVRAGSLLDSEALARGNSYYFPCSVESMLPEFLSNDFCSLKPKEERLVMATKISFDNDGKTKNVIFFPGVISSRARLTYEQVHLALEVKEISRLPGGIDTLSMLNNASELAKVLQANRIKRGSLEFDLPETRFLINKATRRVIGVIRQERFFSHQLIEELMLAVNEAVATFLHDKQIPFLYRIHPEPDIERLEKLFRILATTDLACQLSGSPDAKKLGGILEEAENTPQTFLISRMVLRSMMQAKYSPEPGEHFGLASPLYCHFTSPIRRYADLLVHRAVKFALGDTQKHIPFGQQLFSIAEQCNSHERVAQEAEREITKRLSCLVLQGDEGKIFEAIVTGITDFAFFVELISMPIEGMVRLASLKDDWFEYNQDRQELLGVRTGKRFYLGQRLTVKVSSVNILRLEIEFELHMMQPTSGENIKKGRTKARNYYRQKEKVRSSNSSFRKRKKKSSSLHQKGQ</sequence>
<dbReference type="Gene3D" id="2.40.50.140">
    <property type="entry name" value="Nucleic acid-binding proteins"/>
    <property type="match status" value="2"/>
</dbReference>
<dbReference type="EMBL" id="AM180252">
    <property type="protein sequence ID" value="CAJ54648.1"/>
    <property type="molecule type" value="Genomic_DNA"/>
</dbReference>
<keyword evidence="3 8" id="KW-0963">Cytoplasm</keyword>
<dbReference type="PANTHER" id="PTHR23355:SF9">
    <property type="entry name" value="DIS3-LIKE EXONUCLEASE 2"/>
    <property type="match status" value="1"/>
</dbReference>
<keyword evidence="7 8" id="KW-0694">RNA-binding</keyword>
<dbReference type="InterPro" id="IPR001900">
    <property type="entry name" value="RNase_II/R"/>
</dbReference>
<keyword evidence="4 8" id="KW-0540">Nuclease</keyword>
<evidence type="ECO:0000259" key="10">
    <source>
        <dbReference type="PROSITE" id="PS50126"/>
    </source>
</evidence>
<feature type="region of interest" description="Disordered" evidence="9">
    <location>
        <begin position="771"/>
        <end position="813"/>
    </location>
</feature>
<evidence type="ECO:0000256" key="1">
    <source>
        <dbReference type="ARBA" id="ARBA00001849"/>
    </source>
</evidence>
<dbReference type="GO" id="GO:0006402">
    <property type="term" value="P:mRNA catabolic process"/>
    <property type="evidence" value="ECO:0007669"/>
    <property type="project" value="TreeGrafter"/>
</dbReference>
<dbReference type="HOGENOM" id="CLU_002333_7_3_7"/>
<dbReference type="InterPro" id="IPR004476">
    <property type="entry name" value="RNase_II/RNase_R"/>
</dbReference>
<evidence type="ECO:0000256" key="2">
    <source>
        <dbReference type="ARBA" id="ARBA00004496"/>
    </source>
</evidence>
<accession>Q1MQS9</accession>
<evidence type="ECO:0000256" key="6">
    <source>
        <dbReference type="ARBA" id="ARBA00022839"/>
    </source>
</evidence>
<dbReference type="Pfam" id="PF08206">
    <property type="entry name" value="OB_RNB"/>
    <property type="match status" value="1"/>
</dbReference>
<dbReference type="HAMAP" id="MF_01895">
    <property type="entry name" value="RNase_R"/>
    <property type="match status" value="1"/>
</dbReference>
<evidence type="ECO:0000256" key="7">
    <source>
        <dbReference type="ARBA" id="ARBA00022884"/>
    </source>
</evidence>
<reference evidence="11 12" key="1">
    <citation type="submission" date="2005-11" db="EMBL/GenBank/DDBJ databases">
        <title>The complete genome sequence of Lawsonia intracellularis: the causative agent of proliferative enteropathy.</title>
        <authorList>
            <person name="Kaur K."/>
            <person name="Zhang Q."/>
            <person name="Beckler D."/>
            <person name="Munir S."/>
            <person name="Li L."/>
            <person name="Kinsley K."/>
            <person name="Herron L."/>
            <person name="Peterson A."/>
            <person name="May B."/>
            <person name="Singh S."/>
            <person name="Gebhart C."/>
            <person name="Kapur V."/>
        </authorList>
    </citation>
    <scope>NUCLEOTIDE SEQUENCE [LARGE SCALE GENOMIC DNA]</scope>
    <source>
        <strain evidence="11 12">PHE/MN1-00</strain>
    </source>
</reference>
<keyword evidence="6 8" id="KW-0269">Exonuclease</keyword>
<dbReference type="SMART" id="SM00955">
    <property type="entry name" value="RNB"/>
    <property type="match status" value="1"/>
</dbReference>
<dbReference type="CDD" id="cd04471">
    <property type="entry name" value="S1_RNase_R"/>
    <property type="match status" value="1"/>
</dbReference>
<dbReference type="SUPFAM" id="SSF50249">
    <property type="entry name" value="Nucleic acid-binding proteins"/>
    <property type="match status" value="3"/>
</dbReference>
<dbReference type="PANTHER" id="PTHR23355">
    <property type="entry name" value="RIBONUCLEASE"/>
    <property type="match status" value="1"/>
</dbReference>
<feature type="compositionally biased region" description="Basic residues" evidence="9">
    <location>
        <begin position="798"/>
        <end position="813"/>
    </location>
</feature>
<evidence type="ECO:0000313" key="12">
    <source>
        <dbReference type="Proteomes" id="UP000002430"/>
    </source>
</evidence>
<dbReference type="InterPro" id="IPR011805">
    <property type="entry name" value="RNase_R"/>
</dbReference>
<dbReference type="PROSITE" id="PS50126">
    <property type="entry name" value="S1"/>
    <property type="match status" value="1"/>
</dbReference>
<comment type="similarity">
    <text evidence="8">Belongs to the RNR ribonuclease family. RNase R subfamily.</text>
</comment>
<gene>
    <name evidence="11" type="primary">rnb</name>
    <name evidence="8" type="synonym">rnr</name>
    <name evidence="11" type="ordered locus">LI0594</name>
</gene>
<dbReference type="RefSeq" id="WP_011526677.1">
    <property type="nucleotide sequence ID" value="NC_008011.1"/>
</dbReference>
<dbReference type="InterPro" id="IPR012340">
    <property type="entry name" value="NA-bd_OB-fold"/>
</dbReference>
<dbReference type="AlphaFoldDB" id="Q1MQS9"/>
<evidence type="ECO:0000256" key="4">
    <source>
        <dbReference type="ARBA" id="ARBA00022722"/>
    </source>
</evidence>
<dbReference type="Proteomes" id="UP000002430">
    <property type="component" value="Chromosome"/>
</dbReference>
<evidence type="ECO:0000313" key="11">
    <source>
        <dbReference type="EMBL" id="CAJ54648.1"/>
    </source>
</evidence>
<dbReference type="GO" id="GO:0008859">
    <property type="term" value="F:exoribonuclease II activity"/>
    <property type="evidence" value="ECO:0007669"/>
    <property type="project" value="UniProtKB-UniRule"/>
</dbReference>
<evidence type="ECO:0000256" key="9">
    <source>
        <dbReference type="SAM" id="MobiDB-lite"/>
    </source>
</evidence>
<feature type="region of interest" description="Disordered" evidence="9">
    <location>
        <begin position="1"/>
        <end position="36"/>
    </location>
</feature>
<dbReference type="InterPro" id="IPR050180">
    <property type="entry name" value="RNR_Ribonuclease"/>
</dbReference>
<dbReference type="GO" id="GO:0005829">
    <property type="term" value="C:cytosol"/>
    <property type="evidence" value="ECO:0007669"/>
    <property type="project" value="TreeGrafter"/>
</dbReference>
<keyword evidence="5 8" id="KW-0378">Hydrolase</keyword>
<comment type="function">
    <text evidence="8">3'-5' exoribonuclease that releases 5'-nucleoside monophosphates and is involved in maturation of structured RNAs.</text>
</comment>
<dbReference type="eggNOG" id="COG0557">
    <property type="taxonomic scope" value="Bacteria"/>
</dbReference>
<dbReference type="STRING" id="363253.LI0594"/>
<dbReference type="Pfam" id="PF00773">
    <property type="entry name" value="RNB"/>
    <property type="match status" value="1"/>
</dbReference>
<dbReference type="OrthoDB" id="9764149at2"/>
<dbReference type="EC" id="3.1.13.1" evidence="8"/>
<dbReference type="GO" id="GO:0003723">
    <property type="term" value="F:RNA binding"/>
    <property type="evidence" value="ECO:0007669"/>
    <property type="project" value="UniProtKB-UniRule"/>
</dbReference>
<comment type="subcellular location">
    <subcellularLocation>
        <location evidence="2 8">Cytoplasm</location>
    </subcellularLocation>
</comment>
<proteinExistence type="inferred from homology"/>
<dbReference type="NCBIfam" id="TIGR02063">
    <property type="entry name" value="RNase_R"/>
    <property type="match status" value="1"/>
</dbReference>
<evidence type="ECO:0000256" key="3">
    <source>
        <dbReference type="ARBA" id="ARBA00022490"/>
    </source>
</evidence>
<evidence type="ECO:0000256" key="5">
    <source>
        <dbReference type="ARBA" id="ARBA00022801"/>
    </source>
</evidence>
<keyword evidence="12" id="KW-1185">Reference proteome</keyword>
<evidence type="ECO:0000256" key="8">
    <source>
        <dbReference type="HAMAP-Rule" id="MF_01895"/>
    </source>
</evidence>
<dbReference type="InterPro" id="IPR013223">
    <property type="entry name" value="RNase_B_OB_dom"/>
</dbReference>
<name>Q1MQS9_LAWIP</name>
<dbReference type="KEGG" id="lip:LI0594"/>
<feature type="compositionally biased region" description="Basic residues" evidence="9">
    <location>
        <begin position="776"/>
        <end position="785"/>
    </location>
</feature>
<dbReference type="InterPro" id="IPR003029">
    <property type="entry name" value="S1_domain"/>
</dbReference>
<dbReference type="NCBIfam" id="TIGR00358">
    <property type="entry name" value="3_prime_RNase"/>
    <property type="match status" value="1"/>
</dbReference>
<dbReference type="SMART" id="SM00316">
    <property type="entry name" value="S1"/>
    <property type="match status" value="1"/>
</dbReference>
<comment type="catalytic activity">
    <reaction evidence="1 8">
        <text>Exonucleolytic cleavage in the 3'- to 5'-direction to yield nucleoside 5'-phosphates.</text>
        <dbReference type="EC" id="3.1.13.1"/>
    </reaction>
</comment>
<feature type="domain" description="S1 motif" evidence="10">
    <location>
        <begin position="683"/>
        <end position="764"/>
    </location>
</feature>
<dbReference type="Pfam" id="PF00575">
    <property type="entry name" value="S1"/>
    <property type="match status" value="1"/>
</dbReference>
<protein>
    <recommendedName>
        <fullName evidence="8">Ribonuclease R</fullName>
        <shortName evidence="8">RNase R</shortName>
        <ecNumber evidence="8">3.1.13.1</ecNumber>
    </recommendedName>
</protein>